<feature type="domain" description="Histidine kinase/HSP90-like ATPase" evidence="6">
    <location>
        <begin position="721"/>
        <end position="831"/>
    </location>
</feature>
<dbReference type="Gene3D" id="3.30.565.10">
    <property type="entry name" value="Histidine kinase-like ATPase, C-terminal domain"/>
    <property type="match status" value="2"/>
</dbReference>
<dbReference type="RefSeq" id="WP_118580503.1">
    <property type="nucleotide sequence ID" value="NZ_CABJFX010000007.1"/>
</dbReference>
<gene>
    <name evidence="7" type="ORF">DW914_05845</name>
</gene>
<keyword evidence="5" id="KW-0418">Kinase</keyword>
<evidence type="ECO:0000256" key="2">
    <source>
        <dbReference type="ARBA" id="ARBA00012438"/>
    </source>
</evidence>
<dbReference type="PANTHER" id="PTHR43304">
    <property type="entry name" value="PHYTOCHROME-LIKE PROTEIN CPH1"/>
    <property type="match status" value="1"/>
</dbReference>
<evidence type="ECO:0000313" key="8">
    <source>
        <dbReference type="Proteomes" id="UP000283492"/>
    </source>
</evidence>
<dbReference type="AlphaFoldDB" id="A0A413TYD5"/>
<evidence type="ECO:0000256" key="4">
    <source>
        <dbReference type="ARBA" id="ARBA00022679"/>
    </source>
</evidence>
<accession>A0A413TYD5</accession>
<dbReference type="GO" id="GO:0004673">
    <property type="term" value="F:protein histidine kinase activity"/>
    <property type="evidence" value="ECO:0007669"/>
    <property type="project" value="UniProtKB-EC"/>
</dbReference>
<dbReference type="Pfam" id="PF13589">
    <property type="entry name" value="HATPase_c_3"/>
    <property type="match status" value="1"/>
</dbReference>
<comment type="caution">
    <text evidence="7">The sequence shown here is derived from an EMBL/GenBank/DDBJ whole genome shotgun (WGS) entry which is preliminary data.</text>
</comment>
<dbReference type="InterPro" id="IPR052162">
    <property type="entry name" value="Sensor_kinase/Photoreceptor"/>
</dbReference>
<evidence type="ECO:0000256" key="3">
    <source>
        <dbReference type="ARBA" id="ARBA00022553"/>
    </source>
</evidence>
<organism evidence="7 8">
    <name type="scientific">Roseburia inulinivorans</name>
    <dbReference type="NCBI Taxonomy" id="360807"/>
    <lineage>
        <taxon>Bacteria</taxon>
        <taxon>Bacillati</taxon>
        <taxon>Bacillota</taxon>
        <taxon>Clostridia</taxon>
        <taxon>Lachnospirales</taxon>
        <taxon>Lachnospiraceae</taxon>
        <taxon>Roseburia</taxon>
    </lineage>
</organism>
<name>A0A413TYD5_9FIRM</name>
<dbReference type="InterPro" id="IPR003594">
    <property type="entry name" value="HATPase_dom"/>
</dbReference>
<keyword evidence="4" id="KW-0808">Transferase</keyword>
<sequence>MENINFEVGAKAARLIGRENIADVDGALIELIKNAYDADASCVCVWFDMPFPYVPTDMPAQKIQHILNEEDRKQILEYYDETEKGDFHKKEKLSEIEIGELKRILAKYNCLIVADNGTGMSVEDVKTKWMYIGTSDKEVNYTSDKGRIKTGAKGIGRFALDKLSAVSTMYTQCKNDKLVYWNINWEQFENSKLLNQITAQLNQTQENYAQTVKSILKYRFPTAFTDKHDWKSGTTIILSPIREEWTKRLFEKVNTNLKSINPLGTADPFKVFIKNRYYPEFDYETADATIDVKDYDYKITAVFDGEKNLTVTLKRNEVDVDKKSVLFKKYNKVVSLDSFWARPYFQKEKYHREQYGQEVVFTRNMTKVLSDDPAKIKNVGKFEAELYFVKNQGSDAEIIKSVTAKSRKELLAKFSGVKIYRDRFKVRPYGDAGNYFDWLELGKRQAESPGGVGSDSGSWRVLAYQLVGQVQIGRLENPALYDMANREGLTSNDEYQIFVNILQDAIHIFETDRQGFYREYMRWHGEVTKKFGADANIRADAVANIENGGKNGEDRAGVKNLDGVTKENKYTDQEYQETVYNLMKEVEEGLNAKQILQMLSSSGLILNTFFHEFKGIQAHYGSRAEQLKYRINYMVEKENLHPGFVFDPFIIINKMEVTDEMLTLWLKVAMKGIQKENLLLEQVHIGKEILNIVESWQTLLKTKDIVVELNDDTDSENLYSVAKADLYIILNNFFLNSVYFLEKTKNPKRRIKVIIKEHKEYFYINLWNNGPQLDAKFKDAETRIFELGETSKDPKEGTGIGLWITRETVERYDGTIMVSKLEQGFGLDIYLKK</sequence>
<dbReference type="PANTHER" id="PTHR43304:SF1">
    <property type="entry name" value="PAC DOMAIN-CONTAINING PROTEIN"/>
    <property type="match status" value="1"/>
</dbReference>
<dbReference type="SUPFAM" id="SSF55874">
    <property type="entry name" value="ATPase domain of HSP90 chaperone/DNA topoisomerase II/histidine kinase"/>
    <property type="match status" value="2"/>
</dbReference>
<proteinExistence type="predicted"/>
<evidence type="ECO:0000256" key="5">
    <source>
        <dbReference type="ARBA" id="ARBA00022777"/>
    </source>
</evidence>
<protein>
    <recommendedName>
        <fullName evidence="2">histidine kinase</fullName>
        <ecNumber evidence="2">2.7.13.3</ecNumber>
    </recommendedName>
</protein>
<comment type="catalytic activity">
    <reaction evidence="1">
        <text>ATP + protein L-histidine = ADP + protein N-phospho-L-histidine.</text>
        <dbReference type="EC" id="2.7.13.3"/>
    </reaction>
</comment>
<evidence type="ECO:0000256" key="1">
    <source>
        <dbReference type="ARBA" id="ARBA00000085"/>
    </source>
</evidence>
<dbReference type="EC" id="2.7.13.3" evidence="2"/>
<evidence type="ECO:0000259" key="6">
    <source>
        <dbReference type="SMART" id="SM00387"/>
    </source>
</evidence>
<evidence type="ECO:0000313" key="7">
    <source>
        <dbReference type="EMBL" id="RHA90022.1"/>
    </source>
</evidence>
<keyword evidence="3" id="KW-0597">Phosphoprotein</keyword>
<reference evidence="7 8" key="1">
    <citation type="submission" date="2018-08" db="EMBL/GenBank/DDBJ databases">
        <title>A genome reference for cultivated species of the human gut microbiota.</title>
        <authorList>
            <person name="Zou Y."/>
            <person name="Xue W."/>
            <person name="Luo G."/>
        </authorList>
    </citation>
    <scope>NUCLEOTIDE SEQUENCE [LARGE SCALE GENOMIC DNA]</scope>
    <source>
        <strain evidence="7 8">AM42-1AC</strain>
    </source>
</reference>
<dbReference type="SMART" id="SM00387">
    <property type="entry name" value="HATPase_c"/>
    <property type="match status" value="1"/>
</dbReference>
<dbReference type="Pfam" id="PF02518">
    <property type="entry name" value="HATPase_c"/>
    <property type="match status" value="1"/>
</dbReference>
<dbReference type="InterPro" id="IPR036890">
    <property type="entry name" value="HATPase_C_sf"/>
</dbReference>
<dbReference type="Proteomes" id="UP000283492">
    <property type="component" value="Unassembled WGS sequence"/>
</dbReference>
<dbReference type="EMBL" id="QSFX01000007">
    <property type="protein sequence ID" value="RHA90022.1"/>
    <property type="molecule type" value="Genomic_DNA"/>
</dbReference>